<dbReference type="AlphaFoldDB" id="A0A4V6YSZ2"/>
<dbReference type="InterPro" id="IPR039260">
    <property type="entry name" value="Cpg-3"/>
</dbReference>
<proteinExistence type="predicted"/>
<name>A0A4V6YSZ2_STECR</name>
<dbReference type="PROSITE" id="PS51257">
    <property type="entry name" value="PROKAR_LIPOPROTEIN"/>
    <property type="match status" value="1"/>
</dbReference>
<dbReference type="EMBL" id="CM016762">
    <property type="protein sequence ID" value="TMS39173.1"/>
    <property type="molecule type" value="Genomic_DNA"/>
</dbReference>
<dbReference type="PANTHER" id="PTHR37973:SF1">
    <property type="entry name" value="DICKKOPF_N DOMAIN-CONTAINING PROTEIN"/>
    <property type="match status" value="1"/>
</dbReference>
<accession>A0A4V6YSZ2</accession>
<sequence>MKYVGSVLEMARLIVILVLLNVVYSAGYSCGRNACYDNKECQGKSFLGICFPMTPGHFPGFCAFHDCVQFTPCSGDYHCGSLKGACGSRRYCECFEVSAKLGRDLLADMIGFMKASPCNKTEEASACHGVVCPVGCCG</sequence>
<protein>
    <submittedName>
        <fullName evidence="2">Uncharacterized protein</fullName>
    </submittedName>
</protein>
<dbReference type="PANTHER" id="PTHR37973">
    <property type="entry name" value="CHONDROITIN PROTEOGLYCAN 3"/>
    <property type="match status" value="1"/>
</dbReference>
<feature type="signal peptide" evidence="1">
    <location>
        <begin position="1"/>
        <end position="25"/>
    </location>
</feature>
<reference evidence="2 3" key="1">
    <citation type="journal article" date="2015" name="Genome Biol.">
        <title>Comparative genomics of Steinernema reveals deeply conserved gene regulatory networks.</title>
        <authorList>
            <person name="Dillman A.R."/>
            <person name="Macchietto M."/>
            <person name="Porter C.F."/>
            <person name="Rogers A."/>
            <person name="Williams B."/>
            <person name="Antoshechkin I."/>
            <person name="Lee M.M."/>
            <person name="Goodwin Z."/>
            <person name="Lu X."/>
            <person name="Lewis E.E."/>
            <person name="Goodrich-Blair H."/>
            <person name="Stock S.P."/>
            <person name="Adams B.J."/>
            <person name="Sternberg P.W."/>
            <person name="Mortazavi A."/>
        </authorList>
    </citation>
    <scope>NUCLEOTIDE SEQUENCE [LARGE SCALE GENOMIC DNA]</scope>
    <source>
        <strain evidence="2 3">ALL</strain>
    </source>
</reference>
<feature type="chain" id="PRO_5020889437" evidence="1">
    <location>
        <begin position="26"/>
        <end position="138"/>
    </location>
</feature>
<keyword evidence="3" id="KW-1185">Reference proteome</keyword>
<gene>
    <name evidence="2" type="ORF">L596_005742</name>
</gene>
<keyword evidence="1" id="KW-0732">Signal</keyword>
<evidence type="ECO:0000313" key="2">
    <source>
        <dbReference type="EMBL" id="TMS39173.1"/>
    </source>
</evidence>
<dbReference type="EMBL" id="AZBU02000001">
    <property type="protein sequence ID" value="TMS39173.1"/>
    <property type="molecule type" value="Genomic_DNA"/>
</dbReference>
<organism evidence="2 3">
    <name type="scientific">Steinernema carpocapsae</name>
    <name type="common">Entomopathogenic nematode</name>
    <dbReference type="NCBI Taxonomy" id="34508"/>
    <lineage>
        <taxon>Eukaryota</taxon>
        <taxon>Metazoa</taxon>
        <taxon>Ecdysozoa</taxon>
        <taxon>Nematoda</taxon>
        <taxon>Chromadorea</taxon>
        <taxon>Rhabditida</taxon>
        <taxon>Tylenchina</taxon>
        <taxon>Panagrolaimomorpha</taxon>
        <taxon>Strongyloidoidea</taxon>
        <taxon>Steinernematidae</taxon>
        <taxon>Steinernema</taxon>
    </lineage>
</organism>
<evidence type="ECO:0000313" key="3">
    <source>
        <dbReference type="Proteomes" id="UP000298663"/>
    </source>
</evidence>
<dbReference type="Proteomes" id="UP000298663">
    <property type="component" value="Chromosome X"/>
</dbReference>
<evidence type="ECO:0000256" key="1">
    <source>
        <dbReference type="SAM" id="SignalP"/>
    </source>
</evidence>
<comment type="caution">
    <text evidence="2">The sequence shown here is derived from an EMBL/GenBank/DDBJ whole genome shotgun (WGS) entry which is preliminary data.</text>
</comment>
<reference evidence="2 3" key="2">
    <citation type="journal article" date="2019" name="G3 (Bethesda)">
        <title>Hybrid Assembly of the Genome of the Entomopathogenic Nematode Steinernema carpocapsae Identifies the X-Chromosome.</title>
        <authorList>
            <person name="Serra L."/>
            <person name="Macchietto M."/>
            <person name="Macias-Munoz A."/>
            <person name="McGill C.J."/>
            <person name="Rodriguez I.M."/>
            <person name="Rodriguez B."/>
            <person name="Murad R."/>
            <person name="Mortazavi A."/>
        </authorList>
    </citation>
    <scope>NUCLEOTIDE SEQUENCE [LARGE SCALE GENOMIC DNA]</scope>
    <source>
        <strain evidence="2 3">ALL</strain>
    </source>
</reference>